<dbReference type="InterPro" id="IPR052925">
    <property type="entry name" value="Phage_Integrase-like_Recomb"/>
</dbReference>
<dbReference type="SUPFAM" id="SSF47823">
    <property type="entry name" value="lambda integrase-like, N-terminal domain"/>
    <property type="match status" value="1"/>
</dbReference>
<organism evidence="2 3">
    <name type="scientific">Mytilus coruscus</name>
    <name type="common">Sea mussel</name>
    <dbReference type="NCBI Taxonomy" id="42192"/>
    <lineage>
        <taxon>Eukaryota</taxon>
        <taxon>Metazoa</taxon>
        <taxon>Spiralia</taxon>
        <taxon>Lophotrochozoa</taxon>
        <taxon>Mollusca</taxon>
        <taxon>Bivalvia</taxon>
        <taxon>Autobranchia</taxon>
        <taxon>Pteriomorphia</taxon>
        <taxon>Mytilida</taxon>
        <taxon>Mytiloidea</taxon>
        <taxon>Mytilidae</taxon>
        <taxon>Mytilinae</taxon>
        <taxon>Mytilus</taxon>
    </lineage>
</organism>
<dbReference type="EMBL" id="CACVKT020004930">
    <property type="protein sequence ID" value="CAC5392192.1"/>
    <property type="molecule type" value="Genomic_DNA"/>
</dbReference>
<keyword evidence="1" id="KW-0238">DNA-binding</keyword>
<protein>
    <submittedName>
        <fullName evidence="2">Uncharacterized protein</fullName>
    </submittedName>
</protein>
<dbReference type="AlphaFoldDB" id="A0A6J8C991"/>
<proteinExistence type="predicted"/>
<evidence type="ECO:0000313" key="3">
    <source>
        <dbReference type="Proteomes" id="UP000507470"/>
    </source>
</evidence>
<dbReference type="PANTHER" id="PTHR34605:SF4">
    <property type="entry name" value="DNA ADENINE METHYLTRANSFERASE"/>
    <property type="match status" value="1"/>
</dbReference>
<evidence type="ECO:0000256" key="1">
    <source>
        <dbReference type="ARBA" id="ARBA00023125"/>
    </source>
</evidence>
<dbReference type="PANTHER" id="PTHR34605">
    <property type="entry name" value="PHAGE_INTEGRASE DOMAIN-CONTAINING PROTEIN"/>
    <property type="match status" value="1"/>
</dbReference>
<keyword evidence="3" id="KW-1185">Reference proteome</keyword>
<dbReference type="OrthoDB" id="5986985at2759"/>
<name>A0A6J8C991_MYTCO</name>
<dbReference type="GO" id="GO:0003677">
    <property type="term" value="F:DNA binding"/>
    <property type="evidence" value="ECO:0007669"/>
    <property type="project" value="UniProtKB-KW"/>
</dbReference>
<gene>
    <name evidence="2" type="ORF">MCOR_27142</name>
</gene>
<reference evidence="2 3" key="1">
    <citation type="submission" date="2020-06" db="EMBL/GenBank/DDBJ databases">
        <authorList>
            <person name="Li R."/>
            <person name="Bekaert M."/>
        </authorList>
    </citation>
    <scope>NUCLEOTIDE SEQUENCE [LARGE SCALE GENOMIC DNA]</scope>
    <source>
        <strain evidence="3">wild</strain>
    </source>
</reference>
<dbReference type="InterPro" id="IPR010998">
    <property type="entry name" value="Integrase_recombinase_N"/>
</dbReference>
<evidence type="ECO:0000313" key="2">
    <source>
        <dbReference type="EMBL" id="CAC5392192.1"/>
    </source>
</evidence>
<dbReference type="Proteomes" id="UP000507470">
    <property type="component" value="Unassembled WGS sequence"/>
</dbReference>
<sequence length="327" mass="37538">MDHTKSVQFDKCPTSNTKKADIHAWLRIHDIQFDNKLLLLRPQLLALAKASNQTAVAEITVSDWEKSCRHVANIDAEYRKRDIVIDEHIESLIIDMVDSSDNASNTAAAGYIDNLDRNIFLTGFWSQLSSVKHTEPRLLYSNLNATVLDSRVKTTVTKYIGGVKRFLRWTQKYKEISSVLPCNKLYVGLYLQHLIESPKGFNSVDTAFYSIKWAHRITGVTDPCKSELVKNIIEGVKRILLRPIKKKDPVDSNSLIKLFNKYQDRNSLKEVHLPLMCSLMYTGFLSFNELCNITAKNIVFHTSHFNIFIYKTRQSVKHIDITLSFLD</sequence>
<accession>A0A6J8C991</accession>
<dbReference type="Gene3D" id="1.10.150.130">
    <property type="match status" value="1"/>
</dbReference>